<organism evidence="7 10">
    <name type="scientific">Adineta ricciae</name>
    <name type="common">Rotifer</name>
    <dbReference type="NCBI Taxonomy" id="249248"/>
    <lineage>
        <taxon>Eukaryota</taxon>
        <taxon>Metazoa</taxon>
        <taxon>Spiralia</taxon>
        <taxon>Gnathifera</taxon>
        <taxon>Rotifera</taxon>
        <taxon>Eurotatoria</taxon>
        <taxon>Bdelloidea</taxon>
        <taxon>Adinetida</taxon>
        <taxon>Adinetidae</taxon>
        <taxon>Adineta</taxon>
    </lineage>
</organism>
<evidence type="ECO:0000313" key="8">
    <source>
        <dbReference type="EMBL" id="CAF1505812.1"/>
    </source>
</evidence>
<keyword evidence="9" id="KW-1185">Reference proteome</keyword>
<evidence type="ECO:0000256" key="2">
    <source>
        <dbReference type="ARBA" id="ARBA00022692"/>
    </source>
</evidence>
<dbReference type="GO" id="GO:0140359">
    <property type="term" value="F:ABC-type transporter activity"/>
    <property type="evidence" value="ECO:0007669"/>
    <property type="project" value="InterPro"/>
</dbReference>
<evidence type="ECO:0000256" key="4">
    <source>
        <dbReference type="ARBA" id="ARBA00023136"/>
    </source>
</evidence>
<feature type="transmembrane region" description="Helical" evidence="5">
    <location>
        <begin position="57"/>
        <end position="77"/>
    </location>
</feature>
<dbReference type="GO" id="GO:0005886">
    <property type="term" value="C:plasma membrane"/>
    <property type="evidence" value="ECO:0007669"/>
    <property type="project" value="TreeGrafter"/>
</dbReference>
<comment type="caution">
    <text evidence="7">The sequence shown here is derived from an EMBL/GenBank/DDBJ whole genome shotgun (WGS) entry which is preliminary data.</text>
</comment>
<evidence type="ECO:0000256" key="1">
    <source>
        <dbReference type="ARBA" id="ARBA00004141"/>
    </source>
</evidence>
<dbReference type="GO" id="GO:0005524">
    <property type="term" value="F:ATP binding"/>
    <property type="evidence" value="ECO:0007669"/>
    <property type="project" value="InterPro"/>
</dbReference>
<comment type="subcellular location">
    <subcellularLocation>
        <location evidence="1">Membrane</location>
        <topology evidence="1">Multi-pass membrane protein</topology>
    </subcellularLocation>
</comment>
<keyword evidence="4 5" id="KW-0472">Membrane</keyword>
<dbReference type="SUPFAM" id="SSF90123">
    <property type="entry name" value="ABC transporter transmembrane region"/>
    <property type="match status" value="1"/>
</dbReference>
<evidence type="ECO:0000256" key="5">
    <source>
        <dbReference type="SAM" id="Phobius"/>
    </source>
</evidence>
<evidence type="ECO:0000313" key="7">
    <source>
        <dbReference type="EMBL" id="CAF1418254.1"/>
    </source>
</evidence>
<dbReference type="Proteomes" id="UP000663828">
    <property type="component" value="Unassembled WGS sequence"/>
</dbReference>
<keyword evidence="2 5" id="KW-0812">Transmembrane</keyword>
<dbReference type="Gene3D" id="1.20.1560.10">
    <property type="entry name" value="ABC transporter type 1, transmembrane domain"/>
    <property type="match status" value="1"/>
</dbReference>
<sequence>MTYLDTNSISELISKLFNNISKIELGINMDFLIYIAIVITMVGSVVVSFVINWKLSFILSCLSPVVAIASVIFARVISTETVNELATYTSAGKIVQEVFSSLRTVYSLNGAQFEQKRLKNIEGDEAVPRLIFLKGSIN</sequence>
<dbReference type="AlphaFoldDB" id="A0A815M186"/>
<dbReference type="EMBL" id="CAJNOR010004485">
    <property type="protein sequence ID" value="CAF1505812.1"/>
    <property type="molecule type" value="Genomic_DNA"/>
</dbReference>
<dbReference type="PANTHER" id="PTHR24222:SF76">
    <property type="entry name" value="MYCOBACTIN IMPORT ATP-BINDING_PERMEASE PROTEIN IRTB"/>
    <property type="match status" value="1"/>
</dbReference>
<feature type="domain" description="ABC transmembrane type-1" evidence="6">
    <location>
        <begin position="1"/>
        <end position="121"/>
    </location>
</feature>
<name>A0A815M186_ADIRI</name>
<proteinExistence type="predicted"/>
<evidence type="ECO:0000259" key="6">
    <source>
        <dbReference type="PROSITE" id="PS50929"/>
    </source>
</evidence>
<evidence type="ECO:0000256" key="3">
    <source>
        <dbReference type="ARBA" id="ARBA00022989"/>
    </source>
</evidence>
<dbReference type="PROSITE" id="PS50929">
    <property type="entry name" value="ABC_TM1F"/>
    <property type="match status" value="1"/>
</dbReference>
<evidence type="ECO:0000313" key="10">
    <source>
        <dbReference type="Proteomes" id="UP000663852"/>
    </source>
</evidence>
<dbReference type="InterPro" id="IPR039421">
    <property type="entry name" value="Type_1_exporter"/>
</dbReference>
<dbReference type="OrthoDB" id="6500128at2759"/>
<dbReference type="InterPro" id="IPR036640">
    <property type="entry name" value="ABC1_TM_sf"/>
</dbReference>
<dbReference type="EMBL" id="CAJNOJ010000363">
    <property type="protein sequence ID" value="CAF1418254.1"/>
    <property type="molecule type" value="Genomic_DNA"/>
</dbReference>
<dbReference type="InterPro" id="IPR011527">
    <property type="entry name" value="ABC1_TM_dom"/>
</dbReference>
<keyword evidence="3 5" id="KW-1133">Transmembrane helix</keyword>
<reference evidence="7" key="1">
    <citation type="submission" date="2021-02" db="EMBL/GenBank/DDBJ databases">
        <authorList>
            <person name="Nowell W R."/>
        </authorList>
    </citation>
    <scope>NUCLEOTIDE SEQUENCE</scope>
</reference>
<dbReference type="PANTHER" id="PTHR24222">
    <property type="entry name" value="ABC TRANSPORTER B FAMILY"/>
    <property type="match status" value="1"/>
</dbReference>
<protein>
    <recommendedName>
        <fullName evidence="6">ABC transmembrane type-1 domain-containing protein</fullName>
    </recommendedName>
</protein>
<accession>A0A815M186</accession>
<gene>
    <name evidence="7" type="ORF">EDS130_LOCUS37261</name>
    <name evidence="8" type="ORF">XAT740_LOCUS39929</name>
</gene>
<feature type="transmembrane region" description="Helical" evidence="5">
    <location>
        <begin position="31"/>
        <end position="51"/>
    </location>
</feature>
<dbReference type="Proteomes" id="UP000663852">
    <property type="component" value="Unassembled WGS sequence"/>
</dbReference>
<dbReference type="Pfam" id="PF00664">
    <property type="entry name" value="ABC_membrane"/>
    <property type="match status" value="1"/>
</dbReference>
<evidence type="ECO:0000313" key="9">
    <source>
        <dbReference type="Proteomes" id="UP000663828"/>
    </source>
</evidence>